<dbReference type="InterPro" id="IPR036890">
    <property type="entry name" value="HATPase_C_sf"/>
</dbReference>
<evidence type="ECO:0000256" key="5">
    <source>
        <dbReference type="ARBA" id="ARBA00023012"/>
    </source>
</evidence>
<evidence type="ECO:0000256" key="2">
    <source>
        <dbReference type="ARBA" id="ARBA00012438"/>
    </source>
</evidence>
<dbReference type="EC" id="2.7.13.3" evidence="2"/>
<protein>
    <recommendedName>
        <fullName evidence="2">histidine kinase</fullName>
        <ecNumber evidence="2">2.7.13.3</ecNumber>
    </recommendedName>
</protein>
<evidence type="ECO:0000256" key="4">
    <source>
        <dbReference type="ARBA" id="ARBA00022777"/>
    </source>
</evidence>
<dbReference type="InterPro" id="IPR011712">
    <property type="entry name" value="Sig_transdc_His_kin_sub3_dim/P"/>
</dbReference>
<feature type="transmembrane region" description="Helical" evidence="6">
    <location>
        <begin position="64"/>
        <end position="96"/>
    </location>
</feature>
<feature type="domain" description="Signal transduction histidine kinase subgroup 3 dimerisation and phosphoacceptor" evidence="8">
    <location>
        <begin position="179"/>
        <end position="243"/>
    </location>
</feature>
<keyword evidence="3" id="KW-0808">Transferase</keyword>
<dbReference type="GO" id="GO:0000155">
    <property type="term" value="F:phosphorelay sensor kinase activity"/>
    <property type="evidence" value="ECO:0007669"/>
    <property type="project" value="InterPro"/>
</dbReference>
<dbReference type="RefSeq" id="WP_190999666.1">
    <property type="nucleotide sequence ID" value="NZ_JACXSI010000055.1"/>
</dbReference>
<feature type="transmembrane region" description="Helical" evidence="6">
    <location>
        <begin position="37"/>
        <end position="57"/>
    </location>
</feature>
<comment type="caution">
    <text evidence="10">The sequence shown here is derived from an EMBL/GenBank/DDBJ whole genome shotgun (WGS) entry which is preliminary data.</text>
</comment>
<dbReference type="Pfam" id="PF02518">
    <property type="entry name" value="HATPase_c"/>
    <property type="match status" value="1"/>
</dbReference>
<dbReference type="EMBL" id="JACXSI010000055">
    <property type="protein sequence ID" value="MBD3110140.1"/>
    <property type="molecule type" value="Genomic_DNA"/>
</dbReference>
<keyword evidence="6" id="KW-0812">Transmembrane</keyword>
<dbReference type="InterPro" id="IPR003594">
    <property type="entry name" value="HATPase_dom"/>
</dbReference>
<evidence type="ECO:0000256" key="3">
    <source>
        <dbReference type="ARBA" id="ARBA00022679"/>
    </source>
</evidence>
<dbReference type="Gene3D" id="1.20.5.1930">
    <property type="match status" value="1"/>
</dbReference>
<dbReference type="Gene3D" id="3.30.565.10">
    <property type="entry name" value="Histidine kinase-like ATPase, C-terminal domain"/>
    <property type="match status" value="1"/>
</dbReference>
<dbReference type="CDD" id="cd16917">
    <property type="entry name" value="HATPase_UhpB-NarQ-NarX-like"/>
    <property type="match status" value="1"/>
</dbReference>
<dbReference type="Pfam" id="PF07730">
    <property type="entry name" value="HisKA_3"/>
    <property type="match status" value="1"/>
</dbReference>
<keyword evidence="6" id="KW-0472">Membrane</keyword>
<feature type="transmembrane region" description="Helical" evidence="6">
    <location>
        <begin position="12"/>
        <end position="31"/>
    </location>
</feature>
<gene>
    <name evidence="10" type="ORF">IEO70_17545</name>
</gene>
<dbReference type="AlphaFoldDB" id="A0A927D227"/>
<dbReference type="GO" id="GO:0016020">
    <property type="term" value="C:membrane"/>
    <property type="evidence" value="ECO:0007669"/>
    <property type="project" value="InterPro"/>
</dbReference>
<evidence type="ECO:0000259" key="7">
    <source>
        <dbReference type="Pfam" id="PF02518"/>
    </source>
</evidence>
<accession>A0A927D227</accession>
<dbReference type="InterPro" id="IPR056374">
    <property type="entry name" value="DesK/YvfT_N"/>
</dbReference>
<organism evidence="10 11">
    <name type="scientific">Peribacillus faecalis</name>
    <dbReference type="NCBI Taxonomy" id="2772559"/>
    <lineage>
        <taxon>Bacteria</taxon>
        <taxon>Bacillati</taxon>
        <taxon>Bacillota</taxon>
        <taxon>Bacilli</taxon>
        <taxon>Bacillales</taxon>
        <taxon>Bacillaceae</taxon>
        <taxon>Peribacillus</taxon>
    </lineage>
</organism>
<proteinExistence type="predicted"/>
<sequence length="373" mass="42497">MLKKYIAYYKNNGIVPYIWMILCVLPFYFIFQATSTFKIIIGIVLTVIFLVIYRIAITAKGWSVYVWASILIAISVSAITLFSYVYFGFFLAYYIGNIKQKSAFFTFYFINGVTSSIAINFILLQQEPLLMKQLPFVIIVWISIFLLPLTIRSRKVKEQLEIKLEDANKKIAELVLIEERDRISRDLHDTLGQKLSLIGLKADLARRVMNNDPEAARNELKDVQQTARTALNEVRQLVSSMRSIRLKDEIVRVTDMLEVAQIEFNAIQLPKLKNVTLLTENILSMCLKEAVTNIVKHSGATACSITIEQSANGIQMKIHDNGRFKDYESSFERGHGLTGMKERLEFVNGSLDIKISEGTTLIITVPNDVKQTD</sequence>
<dbReference type="Proteomes" id="UP000602076">
    <property type="component" value="Unassembled WGS sequence"/>
</dbReference>
<evidence type="ECO:0000256" key="6">
    <source>
        <dbReference type="SAM" id="Phobius"/>
    </source>
</evidence>
<evidence type="ECO:0000259" key="8">
    <source>
        <dbReference type="Pfam" id="PF07730"/>
    </source>
</evidence>
<evidence type="ECO:0000313" key="11">
    <source>
        <dbReference type="Proteomes" id="UP000602076"/>
    </source>
</evidence>
<feature type="domain" description="Histidine kinase/HSP90-like ATPase" evidence="7">
    <location>
        <begin position="282"/>
        <end position="367"/>
    </location>
</feature>
<keyword evidence="6" id="KW-1133">Transmembrane helix</keyword>
<keyword evidence="11" id="KW-1185">Reference proteome</keyword>
<comment type="catalytic activity">
    <reaction evidence="1">
        <text>ATP + protein L-histidine = ADP + protein N-phospho-L-histidine.</text>
        <dbReference type="EC" id="2.7.13.3"/>
    </reaction>
</comment>
<feature type="domain" description="DesK/YvfT N-terminal" evidence="9">
    <location>
        <begin position="1"/>
        <end position="150"/>
    </location>
</feature>
<keyword evidence="5" id="KW-0902">Two-component regulatory system</keyword>
<name>A0A927D227_9BACI</name>
<dbReference type="PANTHER" id="PTHR24421:SF63">
    <property type="entry name" value="SENSOR HISTIDINE KINASE DESK"/>
    <property type="match status" value="1"/>
</dbReference>
<dbReference type="SUPFAM" id="SSF55874">
    <property type="entry name" value="ATPase domain of HSP90 chaperone/DNA topoisomerase II/histidine kinase"/>
    <property type="match status" value="1"/>
</dbReference>
<evidence type="ECO:0000256" key="1">
    <source>
        <dbReference type="ARBA" id="ARBA00000085"/>
    </source>
</evidence>
<dbReference type="GO" id="GO:0046983">
    <property type="term" value="F:protein dimerization activity"/>
    <property type="evidence" value="ECO:0007669"/>
    <property type="project" value="InterPro"/>
</dbReference>
<dbReference type="PANTHER" id="PTHR24421">
    <property type="entry name" value="NITRATE/NITRITE SENSOR PROTEIN NARX-RELATED"/>
    <property type="match status" value="1"/>
</dbReference>
<feature type="transmembrane region" description="Helical" evidence="6">
    <location>
        <begin position="102"/>
        <end position="122"/>
    </location>
</feature>
<reference evidence="10" key="1">
    <citation type="submission" date="2020-09" db="EMBL/GenBank/DDBJ databases">
        <title>Bacillus faecalis sp. nov., a moderately halophilic bacterium isolated from cow faeces.</title>
        <authorList>
            <person name="Jiang L."/>
            <person name="Lee J."/>
        </authorList>
    </citation>
    <scope>NUCLEOTIDE SEQUENCE</scope>
    <source>
        <strain evidence="10">AGMB 02131</strain>
    </source>
</reference>
<dbReference type="InterPro" id="IPR050482">
    <property type="entry name" value="Sensor_HK_TwoCompSys"/>
</dbReference>
<evidence type="ECO:0000313" key="10">
    <source>
        <dbReference type="EMBL" id="MBD3110140.1"/>
    </source>
</evidence>
<feature type="transmembrane region" description="Helical" evidence="6">
    <location>
        <begin position="134"/>
        <end position="151"/>
    </location>
</feature>
<keyword evidence="4 10" id="KW-0418">Kinase</keyword>
<evidence type="ECO:0000259" key="9">
    <source>
        <dbReference type="Pfam" id="PF23540"/>
    </source>
</evidence>
<dbReference type="Pfam" id="PF23540">
    <property type="entry name" value="DesK_N"/>
    <property type="match status" value="1"/>
</dbReference>